<reference evidence="1" key="1">
    <citation type="submission" date="2020-10" db="EMBL/GenBank/DDBJ databases">
        <authorList>
            <person name="Yerushalmy O."/>
            <person name="Gronovich N."/>
            <person name="Alkalay-Oren S."/>
            <person name="Coppenhagen-Glazer S."/>
            <person name="Hazan R."/>
        </authorList>
    </citation>
    <scope>NUCLEOTIDE SEQUENCE</scope>
</reference>
<organism evidence="1 2">
    <name type="scientific">Providencia phage PSTNGR1</name>
    <dbReference type="NCBI Taxonomy" id="2783542"/>
    <lineage>
        <taxon>Viruses</taxon>
        <taxon>Duplodnaviria</taxon>
        <taxon>Heunggongvirae</taxon>
        <taxon>Uroviricota</taxon>
        <taxon>Caudoviricetes</taxon>
        <taxon>Autographivirales</taxon>
        <taxon>Autonotataviridae</taxon>
        <taxon>Jeruvirus</taxon>
        <taxon>Jeruvirus PSTNGR1</taxon>
    </lineage>
</organism>
<evidence type="ECO:0000313" key="2">
    <source>
        <dbReference type="Proteomes" id="UP000663393"/>
    </source>
</evidence>
<keyword evidence="2" id="KW-1185">Reference proteome</keyword>
<protein>
    <submittedName>
        <fullName evidence="1">Uncharacterized protein</fullName>
    </submittedName>
</protein>
<name>A0A873WFN8_9CAUD</name>
<dbReference type="EMBL" id="MW145136">
    <property type="protein sequence ID" value="QPB11233.1"/>
    <property type="molecule type" value="Genomic_DNA"/>
</dbReference>
<accession>A0A873WFN8</accession>
<evidence type="ECO:0000313" key="1">
    <source>
        <dbReference type="EMBL" id="QPB11233.1"/>
    </source>
</evidence>
<dbReference type="Proteomes" id="UP000663393">
    <property type="component" value="Segment"/>
</dbReference>
<sequence>MSYINNLLKKIAYKILKKEIEHKDSTIDKLYSKIAEKEHRKSIPVIRLDRGEFNRVRKLAYPMVVNGQTTELQAAALVGQQHVFDLIERELVRE</sequence>
<proteinExistence type="predicted"/>